<organism evidence="1">
    <name type="scientific">Arundo donax</name>
    <name type="common">Giant reed</name>
    <name type="synonym">Donax arundinaceus</name>
    <dbReference type="NCBI Taxonomy" id="35708"/>
    <lineage>
        <taxon>Eukaryota</taxon>
        <taxon>Viridiplantae</taxon>
        <taxon>Streptophyta</taxon>
        <taxon>Embryophyta</taxon>
        <taxon>Tracheophyta</taxon>
        <taxon>Spermatophyta</taxon>
        <taxon>Magnoliopsida</taxon>
        <taxon>Liliopsida</taxon>
        <taxon>Poales</taxon>
        <taxon>Poaceae</taxon>
        <taxon>PACMAD clade</taxon>
        <taxon>Arundinoideae</taxon>
        <taxon>Arundineae</taxon>
        <taxon>Arundo</taxon>
    </lineage>
</organism>
<dbReference type="AlphaFoldDB" id="A0A0A9CZR6"/>
<dbReference type="PANTHER" id="PTHR34571:SF1">
    <property type="entry name" value="(S)-UREIDOGLYCINE AMINOHYDROLASE"/>
    <property type="match status" value="1"/>
</dbReference>
<dbReference type="InterPro" id="IPR017627">
    <property type="entry name" value="UGHY"/>
</dbReference>
<dbReference type="SUPFAM" id="SSF51182">
    <property type="entry name" value="RmlC-like cupins"/>
    <property type="match status" value="1"/>
</dbReference>
<evidence type="ECO:0008006" key="2">
    <source>
        <dbReference type="Google" id="ProtNLM"/>
    </source>
</evidence>
<dbReference type="InterPro" id="IPR014710">
    <property type="entry name" value="RmlC-like_jellyroll"/>
</dbReference>
<protein>
    <recommendedName>
        <fullName evidence="2">Cupin 2 conserved barrel domain-containing protein</fullName>
    </recommendedName>
</protein>
<dbReference type="GO" id="GO:0071522">
    <property type="term" value="F:ureidoglycine aminohydrolase activity"/>
    <property type="evidence" value="ECO:0007669"/>
    <property type="project" value="InterPro"/>
</dbReference>
<reference evidence="1" key="1">
    <citation type="submission" date="2014-09" db="EMBL/GenBank/DDBJ databases">
        <authorList>
            <person name="Magalhaes I.L.F."/>
            <person name="Oliveira U."/>
            <person name="Santos F.R."/>
            <person name="Vidigal T.H.D.A."/>
            <person name="Brescovit A.D."/>
            <person name="Santos A.J."/>
        </authorList>
    </citation>
    <scope>NUCLEOTIDE SEQUENCE</scope>
    <source>
        <tissue evidence="1">Shoot tissue taken approximately 20 cm above the soil surface</tissue>
    </source>
</reference>
<name>A0A0A9CZR6_ARUDO</name>
<dbReference type="InterPro" id="IPR011051">
    <property type="entry name" value="RmlC_Cupin_sf"/>
</dbReference>
<dbReference type="EMBL" id="GBRH01220913">
    <property type="protein sequence ID" value="JAD76982.1"/>
    <property type="molecule type" value="Transcribed_RNA"/>
</dbReference>
<accession>A0A0A9CZR6</accession>
<sequence>MFLANMQDRSKSALPPKDVERLVFVLQGSISLSVGTGTTHSLLVDSYAYLPANTKHSLTSDESTTLVIFERRYISFTEMLQFCLYSNITC</sequence>
<dbReference type="Gene3D" id="2.60.120.10">
    <property type="entry name" value="Jelly Rolls"/>
    <property type="match status" value="1"/>
</dbReference>
<dbReference type="PANTHER" id="PTHR34571">
    <property type="entry name" value="(S)-UREIDOGLYCINE AMINOHYDROLASE"/>
    <property type="match status" value="1"/>
</dbReference>
<evidence type="ECO:0000313" key="1">
    <source>
        <dbReference type="EMBL" id="JAD76982.1"/>
    </source>
</evidence>
<proteinExistence type="predicted"/>
<reference evidence="1" key="2">
    <citation type="journal article" date="2015" name="Data Brief">
        <title>Shoot transcriptome of the giant reed, Arundo donax.</title>
        <authorList>
            <person name="Barrero R.A."/>
            <person name="Guerrero F.D."/>
            <person name="Moolhuijzen P."/>
            <person name="Goolsby J.A."/>
            <person name="Tidwell J."/>
            <person name="Bellgard S.E."/>
            <person name="Bellgard M.I."/>
        </authorList>
    </citation>
    <scope>NUCLEOTIDE SEQUENCE</scope>
    <source>
        <tissue evidence="1">Shoot tissue taken approximately 20 cm above the soil surface</tissue>
    </source>
</reference>